<evidence type="ECO:0000256" key="3">
    <source>
        <dbReference type="ARBA" id="ARBA00022475"/>
    </source>
</evidence>
<dbReference type="PANTHER" id="PTHR36838">
    <property type="entry name" value="AUXIN EFFLUX CARRIER FAMILY PROTEIN"/>
    <property type="match status" value="1"/>
</dbReference>
<sequence length="314" mass="33970">MTKLYTLALCMLAGYFLRKFGKLDARSVKTLNVFVVYVSFPAMVIHHITATLLESGLHPDLLLPISMPWLLVVLAYAGFSLAGLVFGWSNRVVGALVLTAGFANTSLVGFPLLEALLGPESLKTAIIISQIGSFLALSTMGLVMAAGFSNKEDQLENEGGMLKRLFSFPPFLALLFSVAIYLLGIDFPESLDKVMLDLASSLVPVALVAVGAQVRFDAKSMQAYKLPLAVGLGFKLLLVPFLFIILFVIEIEATGKEIEVTVLESAMAPMITGAIVAERFDLDSELAYLLVCLGIPLSLFTVPGWFFAIDAFFN</sequence>
<dbReference type="GO" id="GO:0016020">
    <property type="term" value="C:membrane"/>
    <property type="evidence" value="ECO:0007669"/>
    <property type="project" value="UniProtKB-SubCell"/>
</dbReference>
<name>A0A0D2HTD9_9BACT</name>
<proteinExistence type="predicted"/>
<comment type="subcellular location">
    <subcellularLocation>
        <location evidence="1">Membrane</location>
        <topology evidence="1">Multi-pass membrane protein</topology>
    </subcellularLocation>
</comment>
<dbReference type="Pfam" id="PF03547">
    <property type="entry name" value="Mem_trans"/>
    <property type="match status" value="1"/>
</dbReference>
<comment type="caution">
    <text evidence="8">The sequence shown here is derived from an EMBL/GenBank/DDBJ whole genome shotgun (WGS) entry which is preliminary data.</text>
</comment>
<dbReference type="RefSeq" id="WP_044348933.1">
    <property type="nucleotide sequence ID" value="NZ_AZAC01000014.1"/>
</dbReference>
<keyword evidence="4 7" id="KW-0812">Transmembrane</keyword>
<evidence type="ECO:0000256" key="7">
    <source>
        <dbReference type="SAM" id="Phobius"/>
    </source>
</evidence>
<keyword evidence="9" id="KW-1185">Reference proteome</keyword>
<evidence type="ECO:0000256" key="4">
    <source>
        <dbReference type="ARBA" id="ARBA00022692"/>
    </source>
</evidence>
<keyword evidence="6 7" id="KW-0472">Membrane</keyword>
<organism evidence="8 9">
    <name type="scientific">Dethiosulfatarculus sandiegensis</name>
    <dbReference type="NCBI Taxonomy" id="1429043"/>
    <lineage>
        <taxon>Bacteria</taxon>
        <taxon>Pseudomonadati</taxon>
        <taxon>Thermodesulfobacteriota</taxon>
        <taxon>Desulfarculia</taxon>
        <taxon>Desulfarculales</taxon>
        <taxon>Desulfarculaceae</taxon>
        <taxon>Dethiosulfatarculus</taxon>
    </lineage>
</organism>
<feature type="transmembrane region" description="Helical" evidence="7">
    <location>
        <begin position="34"/>
        <end position="53"/>
    </location>
</feature>
<feature type="transmembrane region" description="Helical" evidence="7">
    <location>
        <begin position="168"/>
        <end position="187"/>
    </location>
</feature>
<gene>
    <name evidence="8" type="ORF">X474_12815</name>
</gene>
<evidence type="ECO:0000256" key="5">
    <source>
        <dbReference type="ARBA" id="ARBA00022989"/>
    </source>
</evidence>
<evidence type="ECO:0000256" key="6">
    <source>
        <dbReference type="ARBA" id="ARBA00023136"/>
    </source>
</evidence>
<keyword evidence="2" id="KW-0813">Transport</keyword>
<keyword evidence="3" id="KW-1003">Cell membrane</keyword>
<dbReference type="InterPro" id="IPR004776">
    <property type="entry name" value="Mem_transp_PIN-like"/>
</dbReference>
<feature type="transmembrane region" description="Helical" evidence="7">
    <location>
        <begin position="226"/>
        <end position="249"/>
    </location>
</feature>
<dbReference type="STRING" id="1429043.X474_12815"/>
<evidence type="ECO:0000256" key="2">
    <source>
        <dbReference type="ARBA" id="ARBA00022448"/>
    </source>
</evidence>
<dbReference type="AlphaFoldDB" id="A0A0D2HTD9"/>
<feature type="transmembrane region" description="Helical" evidence="7">
    <location>
        <begin position="194"/>
        <end position="214"/>
    </location>
</feature>
<evidence type="ECO:0000313" key="8">
    <source>
        <dbReference type="EMBL" id="KIX13778.1"/>
    </source>
</evidence>
<dbReference type="OrthoDB" id="9786183at2"/>
<dbReference type="Proteomes" id="UP000032233">
    <property type="component" value="Unassembled WGS sequence"/>
</dbReference>
<accession>A0A0D2HTD9</accession>
<dbReference type="InParanoid" id="A0A0D2HTD9"/>
<evidence type="ECO:0000313" key="9">
    <source>
        <dbReference type="Proteomes" id="UP000032233"/>
    </source>
</evidence>
<feature type="transmembrane region" description="Helical" evidence="7">
    <location>
        <begin position="92"/>
        <end position="113"/>
    </location>
</feature>
<reference evidence="8 9" key="1">
    <citation type="submission" date="2013-11" db="EMBL/GenBank/DDBJ databases">
        <title>Metagenomic analysis of a methanogenic consortium involved in long chain n-alkane degradation.</title>
        <authorList>
            <person name="Davidova I.A."/>
            <person name="Callaghan A.V."/>
            <person name="Wawrik B."/>
            <person name="Pruitt S."/>
            <person name="Marks C."/>
            <person name="Duncan K.E."/>
            <person name="Suflita J.M."/>
        </authorList>
    </citation>
    <scope>NUCLEOTIDE SEQUENCE [LARGE SCALE GENOMIC DNA]</scope>
    <source>
        <strain evidence="8 9">SPR</strain>
    </source>
</reference>
<dbReference type="PANTHER" id="PTHR36838:SF1">
    <property type="entry name" value="SLR1864 PROTEIN"/>
    <property type="match status" value="1"/>
</dbReference>
<feature type="transmembrane region" description="Helical" evidence="7">
    <location>
        <begin position="286"/>
        <end position="313"/>
    </location>
</feature>
<evidence type="ECO:0000256" key="1">
    <source>
        <dbReference type="ARBA" id="ARBA00004141"/>
    </source>
</evidence>
<keyword evidence="5 7" id="KW-1133">Transmembrane helix</keyword>
<dbReference type="EMBL" id="AZAC01000014">
    <property type="protein sequence ID" value="KIX13778.1"/>
    <property type="molecule type" value="Genomic_DNA"/>
</dbReference>
<feature type="transmembrane region" description="Helical" evidence="7">
    <location>
        <begin position="125"/>
        <end position="148"/>
    </location>
</feature>
<feature type="transmembrane region" description="Helical" evidence="7">
    <location>
        <begin position="65"/>
        <end position="86"/>
    </location>
</feature>
<dbReference type="GO" id="GO:0055085">
    <property type="term" value="P:transmembrane transport"/>
    <property type="evidence" value="ECO:0007669"/>
    <property type="project" value="InterPro"/>
</dbReference>
<protein>
    <submittedName>
        <fullName evidence="8">Transporter</fullName>
    </submittedName>
</protein>